<dbReference type="Proteomes" id="UP001195483">
    <property type="component" value="Unassembled WGS sequence"/>
</dbReference>
<dbReference type="AlphaFoldDB" id="A0AAE0S0H8"/>
<keyword evidence="7" id="KW-1133">Transmembrane helix</keyword>
<accession>A0AAE0S0H8</accession>
<gene>
    <name evidence="8" type="ORF">CHS0354_005639</name>
</gene>
<organism evidence="8 9">
    <name type="scientific">Potamilus streckersoni</name>
    <dbReference type="NCBI Taxonomy" id="2493646"/>
    <lineage>
        <taxon>Eukaryota</taxon>
        <taxon>Metazoa</taxon>
        <taxon>Spiralia</taxon>
        <taxon>Lophotrochozoa</taxon>
        <taxon>Mollusca</taxon>
        <taxon>Bivalvia</taxon>
        <taxon>Autobranchia</taxon>
        <taxon>Heteroconchia</taxon>
        <taxon>Palaeoheterodonta</taxon>
        <taxon>Unionida</taxon>
        <taxon>Unionoidea</taxon>
        <taxon>Unionidae</taxon>
        <taxon>Ambleminae</taxon>
        <taxon>Lampsilini</taxon>
        <taxon>Potamilus</taxon>
    </lineage>
</organism>
<dbReference type="PANTHER" id="PTHR42985:SF40">
    <property type="entry name" value="LD47995P-RELATED"/>
    <property type="match status" value="1"/>
</dbReference>
<evidence type="ECO:0000313" key="8">
    <source>
        <dbReference type="EMBL" id="KAK3582999.1"/>
    </source>
</evidence>
<comment type="subcellular location">
    <subcellularLocation>
        <location evidence="1">Cell membrane</location>
        <topology evidence="1">Multi-pass membrane protein</topology>
    </subcellularLocation>
</comment>
<dbReference type="GO" id="GO:0005886">
    <property type="term" value="C:plasma membrane"/>
    <property type="evidence" value="ECO:0007669"/>
    <property type="project" value="UniProtKB-SubCell"/>
</dbReference>
<keyword evidence="6" id="KW-0739">Sodium transport</keyword>
<dbReference type="GO" id="GO:0015293">
    <property type="term" value="F:symporter activity"/>
    <property type="evidence" value="ECO:0007669"/>
    <property type="project" value="TreeGrafter"/>
</dbReference>
<evidence type="ECO:0000256" key="1">
    <source>
        <dbReference type="ARBA" id="ARBA00004651"/>
    </source>
</evidence>
<evidence type="ECO:0000256" key="6">
    <source>
        <dbReference type="ARBA" id="ARBA00023201"/>
    </source>
</evidence>
<protein>
    <submittedName>
        <fullName evidence="8">Uncharacterized protein</fullName>
    </submittedName>
</protein>
<keyword evidence="3" id="KW-1003">Cell membrane</keyword>
<dbReference type="EMBL" id="JAEAOA010000398">
    <property type="protein sequence ID" value="KAK3582999.1"/>
    <property type="molecule type" value="Genomic_DNA"/>
</dbReference>
<sequence length="83" mass="9125">MANEGRSFSYQTGQQNSFSIVDYVLFAATLVISTLIGFYYAFKDRNNASTMEFLLAGGAVGMAAHVYVPVFYNLKVTSAYEVS</sequence>
<dbReference type="PANTHER" id="PTHR42985">
    <property type="entry name" value="SODIUM-COUPLED MONOCARBOXYLATE TRANSPORTER"/>
    <property type="match status" value="1"/>
</dbReference>
<feature type="transmembrane region" description="Helical" evidence="7">
    <location>
        <begin position="53"/>
        <end position="72"/>
    </location>
</feature>
<dbReference type="GO" id="GO:0006814">
    <property type="term" value="P:sodium ion transport"/>
    <property type="evidence" value="ECO:0007669"/>
    <property type="project" value="UniProtKB-KW"/>
</dbReference>
<evidence type="ECO:0000256" key="2">
    <source>
        <dbReference type="ARBA" id="ARBA00022448"/>
    </source>
</evidence>
<reference evidence="8" key="1">
    <citation type="journal article" date="2021" name="Genome Biol. Evol.">
        <title>A High-Quality Reference Genome for a Parasitic Bivalve with Doubly Uniparental Inheritance (Bivalvia: Unionida).</title>
        <authorList>
            <person name="Smith C.H."/>
        </authorList>
    </citation>
    <scope>NUCLEOTIDE SEQUENCE</scope>
    <source>
        <strain evidence="8">CHS0354</strain>
    </source>
</reference>
<evidence type="ECO:0000256" key="4">
    <source>
        <dbReference type="ARBA" id="ARBA00023053"/>
    </source>
</evidence>
<keyword evidence="9" id="KW-1185">Reference proteome</keyword>
<evidence type="ECO:0000256" key="3">
    <source>
        <dbReference type="ARBA" id="ARBA00022475"/>
    </source>
</evidence>
<keyword evidence="4" id="KW-0915">Sodium</keyword>
<evidence type="ECO:0000313" key="9">
    <source>
        <dbReference type="Proteomes" id="UP001195483"/>
    </source>
</evidence>
<keyword evidence="7" id="KW-0472">Membrane</keyword>
<keyword evidence="5" id="KW-0406">Ion transport</keyword>
<reference evidence="8" key="2">
    <citation type="journal article" date="2021" name="Genome Biol. Evol.">
        <title>Developing a high-quality reference genome for a parasitic bivalve with doubly uniparental inheritance (Bivalvia: Unionida).</title>
        <authorList>
            <person name="Smith C.H."/>
        </authorList>
    </citation>
    <scope>NUCLEOTIDE SEQUENCE</scope>
    <source>
        <strain evidence="8">CHS0354</strain>
        <tissue evidence="8">Mantle</tissue>
    </source>
</reference>
<keyword evidence="7" id="KW-0812">Transmembrane</keyword>
<name>A0AAE0S0H8_9BIVA</name>
<keyword evidence="2" id="KW-0813">Transport</keyword>
<feature type="transmembrane region" description="Helical" evidence="7">
    <location>
        <begin position="20"/>
        <end position="41"/>
    </location>
</feature>
<comment type="caution">
    <text evidence="8">The sequence shown here is derived from an EMBL/GenBank/DDBJ whole genome shotgun (WGS) entry which is preliminary data.</text>
</comment>
<proteinExistence type="predicted"/>
<dbReference type="InterPro" id="IPR051163">
    <property type="entry name" value="Sodium:Solute_Symporter_SSF"/>
</dbReference>
<evidence type="ECO:0000256" key="7">
    <source>
        <dbReference type="SAM" id="Phobius"/>
    </source>
</evidence>
<reference evidence="8" key="3">
    <citation type="submission" date="2023-05" db="EMBL/GenBank/DDBJ databases">
        <authorList>
            <person name="Smith C.H."/>
        </authorList>
    </citation>
    <scope>NUCLEOTIDE SEQUENCE</scope>
    <source>
        <strain evidence="8">CHS0354</strain>
        <tissue evidence="8">Mantle</tissue>
    </source>
</reference>
<evidence type="ECO:0000256" key="5">
    <source>
        <dbReference type="ARBA" id="ARBA00023065"/>
    </source>
</evidence>